<accession>A0ABW6XYJ6</accession>
<dbReference type="SUPFAM" id="SSF160631">
    <property type="entry name" value="SMI1/KNR4-like"/>
    <property type="match status" value="1"/>
</dbReference>
<dbReference type="InterPro" id="IPR037883">
    <property type="entry name" value="Knr4/Smi1-like_sf"/>
</dbReference>
<name>A0ABW6XYJ6_9ACTN</name>
<organism evidence="2 3">
    <name type="scientific">Streptomyces flavochromogenes</name>
    <dbReference type="NCBI Taxonomy" id="68199"/>
    <lineage>
        <taxon>Bacteria</taxon>
        <taxon>Bacillati</taxon>
        <taxon>Actinomycetota</taxon>
        <taxon>Actinomycetes</taxon>
        <taxon>Kitasatosporales</taxon>
        <taxon>Streptomycetaceae</taxon>
        <taxon>Streptomyces</taxon>
    </lineage>
</organism>
<reference evidence="2 3" key="1">
    <citation type="submission" date="2024-10" db="EMBL/GenBank/DDBJ databases">
        <title>The Natural Products Discovery Center: Release of the First 8490 Sequenced Strains for Exploring Actinobacteria Biosynthetic Diversity.</title>
        <authorList>
            <person name="Kalkreuter E."/>
            <person name="Kautsar S.A."/>
            <person name="Yang D."/>
            <person name="Bader C.D."/>
            <person name="Teijaro C.N."/>
            <person name="Fluegel L."/>
            <person name="Davis C.M."/>
            <person name="Simpson J.R."/>
            <person name="Lauterbach L."/>
            <person name="Steele A.D."/>
            <person name="Gui C."/>
            <person name="Meng S."/>
            <person name="Li G."/>
            <person name="Viehrig K."/>
            <person name="Ye F."/>
            <person name="Su P."/>
            <person name="Kiefer A.F."/>
            <person name="Nichols A."/>
            <person name="Cepeda A.J."/>
            <person name="Yan W."/>
            <person name="Fan B."/>
            <person name="Jiang Y."/>
            <person name="Adhikari A."/>
            <person name="Zheng C.-J."/>
            <person name="Schuster L."/>
            <person name="Cowan T.M."/>
            <person name="Smanski M.J."/>
            <person name="Chevrette M.G."/>
            <person name="De Carvalho L.P.S."/>
            <person name="Shen B."/>
        </authorList>
    </citation>
    <scope>NUCLEOTIDE SEQUENCE [LARGE SCALE GENOMIC DNA]</scope>
    <source>
        <strain evidence="2 3">NPDC012605</strain>
    </source>
</reference>
<keyword evidence="3" id="KW-1185">Reference proteome</keyword>
<dbReference type="InterPro" id="IPR018958">
    <property type="entry name" value="Knr4/Smi1-like_dom"/>
</dbReference>
<comment type="caution">
    <text evidence="2">The sequence shown here is derived from an EMBL/GenBank/DDBJ whole genome shotgun (WGS) entry which is preliminary data.</text>
</comment>
<dbReference type="SMART" id="SM00860">
    <property type="entry name" value="SMI1_KNR4"/>
    <property type="match status" value="1"/>
</dbReference>
<proteinExistence type="predicted"/>
<gene>
    <name evidence="2" type="ORF">ACFY8C_30310</name>
</gene>
<dbReference type="Proteomes" id="UP001602370">
    <property type="component" value="Unassembled WGS sequence"/>
</dbReference>
<dbReference type="EMBL" id="JBIBDZ010000011">
    <property type="protein sequence ID" value="MFF5922593.1"/>
    <property type="molecule type" value="Genomic_DNA"/>
</dbReference>
<feature type="domain" description="Knr4/Smi1-like" evidence="1">
    <location>
        <begin position="8"/>
        <end position="142"/>
    </location>
</feature>
<evidence type="ECO:0000313" key="3">
    <source>
        <dbReference type="Proteomes" id="UP001602370"/>
    </source>
</evidence>
<dbReference type="RefSeq" id="WP_388309925.1">
    <property type="nucleotide sequence ID" value="NZ_JBIBDZ010000011.1"/>
</dbReference>
<evidence type="ECO:0000313" key="2">
    <source>
        <dbReference type="EMBL" id="MFF5922593.1"/>
    </source>
</evidence>
<protein>
    <recommendedName>
        <fullName evidence="1">Knr4/Smi1-like domain-containing protein</fullName>
    </recommendedName>
</protein>
<sequence length="156" mass="17532">MPTGPFPPLALSELERAEQKIGYRLPDLLRRIYTEIGDGGFGPEGGLASLTDGHRPPGTLTDWHCALTIHDQRPGWAPPRSWFFLTGGGCSMEWYVSLIAVDHPVLLYDADGWVPEWGQEPHDGLRYATSSLRHWLWTWADGGNVWDEALQTIHQD</sequence>
<evidence type="ECO:0000259" key="1">
    <source>
        <dbReference type="SMART" id="SM00860"/>
    </source>
</evidence>